<gene>
    <name evidence="3" type="ORF">Fcan01_08573</name>
</gene>
<feature type="compositionally biased region" description="Acidic residues" evidence="1">
    <location>
        <begin position="189"/>
        <end position="201"/>
    </location>
</feature>
<evidence type="ECO:0000313" key="4">
    <source>
        <dbReference type="Proteomes" id="UP000198287"/>
    </source>
</evidence>
<accession>A0A226EDT0</accession>
<feature type="compositionally biased region" description="Pro residues" evidence="1">
    <location>
        <begin position="28"/>
        <end position="43"/>
    </location>
</feature>
<proteinExistence type="predicted"/>
<feature type="compositionally biased region" description="Low complexity" evidence="1">
    <location>
        <begin position="152"/>
        <end position="163"/>
    </location>
</feature>
<feature type="region of interest" description="Disordered" evidence="1">
    <location>
        <begin position="112"/>
        <end position="201"/>
    </location>
</feature>
<keyword evidence="4" id="KW-1185">Reference proteome</keyword>
<feature type="region of interest" description="Disordered" evidence="1">
    <location>
        <begin position="25"/>
        <end position="49"/>
    </location>
</feature>
<feature type="chain" id="PRO_5012533612" evidence="2">
    <location>
        <begin position="26"/>
        <end position="201"/>
    </location>
</feature>
<dbReference type="AlphaFoldDB" id="A0A226EDT0"/>
<comment type="caution">
    <text evidence="3">The sequence shown here is derived from an EMBL/GenBank/DDBJ whole genome shotgun (WGS) entry which is preliminary data.</text>
</comment>
<sequence>MFPEPRNDQNVLVLTLLTTFSLTHAANIPPPEGGQNPPKPNPAPRQIADEDDIDTDGPYGYIPRVVHGVNKIVKGVLTGSPHSVFHGAFGIAPDDVAEDLIGTYNQIMGIPDTEDLDLDETTEKKSGGGKKPLKKPGAAGLTGLIKGGAGTNGAATKTKPAGAVASSVSATKPKVNKKKKPVSEKGDSAEDEDEEDDEDDF</sequence>
<reference evidence="3 4" key="1">
    <citation type="submission" date="2015-12" db="EMBL/GenBank/DDBJ databases">
        <title>The genome of Folsomia candida.</title>
        <authorList>
            <person name="Faddeeva A."/>
            <person name="Derks M.F."/>
            <person name="Anvar Y."/>
            <person name="Smit S."/>
            <person name="Van Straalen N."/>
            <person name="Roelofs D."/>
        </authorList>
    </citation>
    <scope>NUCLEOTIDE SEQUENCE [LARGE SCALE GENOMIC DNA]</scope>
    <source>
        <strain evidence="3 4">VU population</strain>
        <tissue evidence="3">Whole body</tissue>
    </source>
</reference>
<name>A0A226EDT0_FOLCA</name>
<keyword evidence="2" id="KW-0732">Signal</keyword>
<feature type="signal peptide" evidence="2">
    <location>
        <begin position="1"/>
        <end position="25"/>
    </location>
</feature>
<protein>
    <submittedName>
        <fullName evidence="3">Uncharacterized protein</fullName>
    </submittedName>
</protein>
<organism evidence="3 4">
    <name type="scientific">Folsomia candida</name>
    <name type="common">Springtail</name>
    <dbReference type="NCBI Taxonomy" id="158441"/>
    <lineage>
        <taxon>Eukaryota</taxon>
        <taxon>Metazoa</taxon>
        <taxon>Ecdysozoa</taxon>
        <taxon>Arthropoda</taxon>
        <taxon>Hexapoda</taxon>
        <taxon>Collembola</taxon>
        <taxon>Entomobryomorpha</taxon>
        <taxon>Isotomoidea</taxon>
        <taxon>Isotomidae</taxon>
        <taxon>Proisotominae</taxon>
        <taxon>Folsomia</taxon>
    </lineage>
</organism>
<evidence type="ECO:0000256" key="1">
    <source>
        <dbReference type="SAM" id="MobiDB-lite"/>
    </source>
</evidence>
<dbReference type="Proteomes" id="UP000198287">
    <property type="component" value="Unassembled WGS sequence"/>
</dbReference>
<dbReference type="EMBL" id="LNIX01000004">
    <property type="protein sequence ID" value="OXA55682.1"/>
    <property type="molecule type" value="Genomic_DNA"/>
</dbReference>
<evidence type="ECO:0000256" key="2">
    <source>
        <dbReference type="SAM" id="SignalP"/>
    </source>
</evidence>
<evidence type="ECO:0000313" key="3">
    <source>
        <dbReference type="EMBL" id="OXA55682.1"/>
    </source>
</evidence>